<reference evidence="2 3" key="1">
    <citation type="submission" date="2017-06" db="EMBL/GenBank/DDBJ databases">
        <title>Hymenobacter amundsenii sp. nov. isolated from regoliths in Antarctica.</title>
        <authorList>
            <person name="Sedlacek I."/>
            <person name="Kralova S."/>
            <person name="Pantucek R."/>
            <person name="Svec P."/>
            <person name="Holochova P."/>
            <person name="Stankova E."/>
            <person name="Vrbovska V."/>
            <person name="Busse H.-J."/>
        </authorList>
    </citation>
    <scope>NUCLEOTIDE SEQUENCE [LARGE SCALE GENOMIC DNA]</scope>
    <source>
        <strain evidence="2 3">CCM 8682</strain>
    </source>
</reference>
<organism evidence="2 3">
    <name type="scientific">Hymenobacter amundsenii</name>
    <dbReference type="NCBI Taxonomy" id="2006685"/>
    <lineage>
        <taxon>Bacteria</taxon>
        <taxon>Pseudomonadati</taxon>
        <taxon>Bacteroidota</taxon>
        <taxon>Cytophagia</taxon>
        <taxon>Cytophagales</taxon>
        <taxon>Hymenobacteraceae</taxon>
        <taxon>Hymenobacter</taxon>
    </lineage>
</organism>
<evidence type="ECO:0000313" key="3">
    <source>
        <dbReference type="Proteomes" id="UP000197277"/>
    </source>
</evidence>
<evidence type="ECO:0000259" key="1">
    <source>
        <dbReference type="PROSITE" id="PS50925"/>
    </source>
</evidence>
<dbReference type="SMART" id="SM01034">
    <property type="entry name" value="BLUF"/>
    <property type="match status" value="1"/>
</dbReference>
<evidence type="ECO:0000313" key="2">
    <source>
        <dbReference type="EMBL" id="OWP64111.1"/>
    </source>
</evidence>
<comment type="caution">
    <text evidence="2">The sequence shown here is derived from an EMBL/GenBank/DDBJ whole genome shotgun (WGS) entry which is preliminary data.</text>
</comment>
<name>A0A246FMZ9_9BACT</name>
<proteinExistence type="predicted"/>
<dbReference type="AlphaFoldDB" id="A0A246FMZ9"/>
<dbReference type="Pfam" id="PF04940">
    <property type="entry name" value="BLUF"/>
    <property type="match status" value="1"/>
</dbReference>
<feature type="domain" description="BLUF" evidence="1">
    <location>
        <begin position="1"/>
        <end position="92"/>
    </location>
</feature>
<dbReference type="InterPro" id="IPR007024">
    <property type="entry name" value="BLUF_domain"/>
</dbReference>
<dbReference type="GO" id="GO:0009882">
    <property type="term" value="F:blue light photoreceptor activity"/>
    <property type="evidence" value="ECO:0007669"/>
    <property type="project" value="InterPro"/>
</dbReference>
<dbReference type="SUPFAM" id="SSF54975">
    <property type="entry name" value="Acylphosphatase/BLUF domain-like"/>
    <property type="match status" value="1"/>
</dbReference>
<protein>
    <recommendedName>
        <fullName evidence="1">BLUF domain-containing protein</fullName>
    </recommendedName>
</protein>
<dbReference type="GO" id="GO:0071949">
    <property type="term" value="F:FAD binding"/>
    <property type="evidence" value="ECO:0007669"/>
    <property type="project" value="InterPro"/>
</dbReference>
<gene>
    <name evidence="2" type="ORF">CDA63_05115</name>
</gene>
<accession>A0A246FMZ9</accession>
<sequence length="142" mass="16090">MYHIIYHSVAVGQPTTDDLRFLLRQSRRNNAGLGITGLLLYGNGRYLQVLEGLQMPLEHLFSVIKQDCRHSRVAALSAGPIQKRVFATWSMGFQKLSDENFVRLTGYVSPCRFRFLEAHPPEMDEGLRILLGSFVNNEGLPI</sequence>
<dbReference type="Gene3D" id="3.30.70.100">
    <property type="match status" value="1"/>
</dbReference>
<dbReference type="PROSITE" id="PS50925">
    <property type="entry name" value="BLUF"/>
    <property type="match status" value="1"/>
</dbReference>
<dbReference type="EMBL" id="NIRR01000005">
    <property type="protein sequence ID" value="OWP64111.1"/>
    <property type="molecule type" value="Genomic_DNA"/>
</dbReference>
<dbReference type="OrthoDB" id="1122028at2"/>
<dbReference type="RefSeq" id="WP_088463377.1">
    <property type="nucleotide sequence ID" value="NZ_NIRR01000005.1"/>
</dbReference>
<keyword evidence="3" id="KW-1185">Reference proteome</keyword>
<dbReference type="InterPro" id="IPR036046">
    <property type="entry name" value="Acylphosphatase-like_dom_sf"/>
</dbReference>
<dbReference type="Proteomes" id="UP000197277">
    <property type="component" value="Unassembled WGS sequence"/>
</dbReference>